<sequence>MSSPESKFKPHVPLKTQLNMAHDLLVSIKMAQNYPTNTYVPKVTIRIFRKYFLRGSLVHCCLNAYRCDPESLHCQSVSH</sequence>
<proteinExistence type="predicted"/>
<evidence type="ECO:0000313" key="1">
    <source>
        <dbReference type="EMBL" id="JAH92057.1"/>
    </source>
</evidence>
<organism evidence="1">
    <name type="scientific">Anguilla anguilla</name>
    <name type="common">European freshwater eel</name>
    <name type="synonym">Muraena anguilla</name>
    <dbReference type="NCBI Taxonomy" id="7936"/>
    <lineage>
        <taxon>Eukaryota</taxon>
        <taxon>Metazoa</taxon>
        <taxon>Chordata</taxon>
        <taxon>Craniata</taxon>
        <taxon>Vertebrata</taxon>
        <taxon>Euteleostomi</taxon>
        <taxon>Actinopterygii</taxon>
        <taxon>Neopterygii</taxon>
        <taxon>Teleostei</taxon>
        <taxon>Anguilliformes</taxon>
        <taxon>Anguillidae</taxon>
        <taxon>Anguilla</taxon>
    </lineage>
</organism>
<reference evidence="1" key="1">
    <citation type="submission" date="2014-11" db="EMBL/GenBank/DDBJ databases">
        <authorList>
            <person name="Amaro Gonzalez C."/>
        </authorList>
    </citation>
    <scope>NUCLEOTIDE SEQUENCE</scope>
</reference>
<dbReference type="AlphaFoldDB" id="A0A0E9WNW8"/>
<protein>
    <submittedName>
        <fullName evidence="1">Uncharacterized protein</fullName>
    </submittedName>
</protein>
<accession>A0A0E9WNW8</accession>
<dbReference type="EMBL" id="GBXM01016520">
    <property type="protein sequence ID" value="JAH92057.1"/>
    <property type="molecule type" value="Transcribed_RNA"/>
</dbReference>
<name>A0A0E9WNW8_ANGAN</name>
<reference evidence="1" key="2">
    <citation type="journal article" date="2015" name="Fish Shellfish Immunol.">
        <title>Early steps in the European eel (Anguilla anguilla)-Vibrio vulnificus interaction in the gills: Role of the RtxA13 toxin.</title>
        <authorList>
            <person name="Callol A."/>
            <person name="Pajuelo D."/>
            <person name="Ebbesson L."/>
            <person name="Teles M."/>
            <person name="MacKenzie S."/>
            <person name="Amaro C."/>
        </authorList>
    </citation>
    <scope>NUCLEOTIDE SEQUENCE</scope>
</reference>